<dbReference type="FunFam" id="1.10.3130.10:FF:000002">
    <property type="entry name" value="Serine acetyltransferase"/>
    <property type="match status" value="1"/>
</dbReference>
<proteinExistence type="inferred from homology"/>
<evidence type="ECO:0000256" key="2">
    <source>
        <dbReference type="ARBA" id="ARBA00007274"/>
    </source>
</evidence>
<keyword evidence="12" id="KW-1185">Reference proteome</keyword>
<keyword evidence="7" id="KW-0677">Repeat</keyword>
<dbReference type="EMBL" id="SMRS01000005">
    <property type="protein sequence ID" value="KAA0874753.1"/>
    <property type="molecule type" value="Genomic_DNA"/>
</dbReference>
<dbReference type="AlphaFoldDB" id="A0A5A9W2H5"/>
<dbReference type="GO" id="GO:0006535">
    <property type="term" value="P:cysteine biosynthetic process from serine"/>
    <property type="evidence" value="ECO:0007669"/>
    <property type="project" value="InterPro"/>
</dbReference>
<keyword evidence="8 11" id="KW-0012">Acyltransferase</keyword>
<dbReference type="InterPro" id="IPR045304">
    <property type="entry name" value="LbH_SAT"/>
</dbReference>
<dbReference type="InterPro" id="IPR005881">
    <property type="entry name" value="Ser_O-AcTrfase"/>
</dbReference>
<evidence type="ECO:0000256" key="3">
    <source>
        <dbReference type="ARBA" id="ARBA00013266"/>
    </source>
</evidence>
<dbReference type="OrthoDB" id="9801456at2"/>
<dbReference type="NCBIfam" id="NF041874">
    <property type="entry name" value="EPS_EpsC"/>
    <property type="match status" value="1"/>
</dbReference>
<comment type="caution">
    <text evidence="11">The sequence shown here is derived from an EMBL/GenBank/DDBJ whole genome shotgun (WGS) entry which is preliminary data.</text>
</comment>
<name>A0A5A9W2H5_9GAMM</name>
<evidence type="ECO:0000256" key="4">
    <source>
        <dbReference type="ARBA" id="ARBA00022490"/>
    </source>
</evidence>
<dbReference type="GO" id="GO:0005737">
    <property type="term" value="C:cytoplasm"/>
    <property type="evidence" value="ECO:0007669"/>
    <property type="project" value="UniProtKB-SubCell"/>
</dbReference>
<sequence length="292" mass="32294">MRSLRPVRVRSLREVKPMFERMREDIRSVYHRDPAARNAFEIMTAYPGLHAVWWHRLAHALWLRGFKWLARMVANLSRLMTGIEIHPGAQIGRRFFIDHGMGVVIGETAVVGDDVTLYHGVTLGGTSWNKGKRHPTLEDGVVCGAGAKILGPITISAGARVGSNAVVTKDVPAGATVIGIPGRVVKRSEEPSEAQCEEVRRKMADKVGFDAYAVSSEVSDPVAHAIRCLLDHLHAMDKKVDTMSQVLCQLRPEYCDERLPKLKDEDFEAAVDEVSDPAPETDALVARSEKVE</sequence>
<keyword evidence="4" id="KW-0963">Cytoplasm</keyword>
<dbReference type="InterPro" id="IPR053376">
    <property type="entry name" value="Serine_acetyltransferase"/>
</dbReference>
<dbReference type="NCBIfam" id="TIGR01172">
    <property type="entry name" value="cysE"/>
    <property type="match status" value="1"/>
</dbReference>
<feature type="region of interest" description="Disordered" evidence="10">
    <location>
        <begin position="271"/>
        <end position="292"/>
    </location>
</feature>
<evidence type="ECO:0000256" key="7">
    <source>
        <dbReference type="ARBA" id="ARBA00022737"/>
    </source>
</evidence>
<dbReference type="PANTHER" id="PTHR42811">
    <property type="entry name" value="SERINE ACETYLTRANSFERASE"/>
    <property type="match status" value="1"/>
</dbReference>
<dbReference type="Gene3D" id="1.10.3130.10">
    <property type="entry name" value="serine acetyltransferase, domain 1"/>
    <property type="match status" value="1"/>
</dbReference>
<evidence type="ECO:0000313" key="12">
    <source>
        <dbReference type="Proteomes" id="UP000325302"/>
    </source>
</evidence>
<dbReference type="EC" id="2.3.1.30" evidence="3"/>
<dbReference type="InterPro" id="IPR042122">
    <property type="entry name" value="Ser_AcTrfase_N_sf"/>
</dbReference>
<dbReference type="FunFam" id="2.160.10.10:FF:000007">
    <property type="entry name" value="Serine acetyltransferase"/>
    <property type="match status" value="1"/>
</dbReference>
<keyword evidence="6 11" id="KW-0808">Transferase</keyword>
<keyword evidence="5" id="KW-0028">Amino-acid biosynthesis</keyword>
<dbReference type="SUPFAM" id="SSF51161">
    <property type="entry name" value="Trimeric LpxA-like enzymes"/>
    <property type="match status" value="1"/>
</dbReference>
<comment type="subcellular location">
    <subcellularLocation>
        <location evidence="1">Cytoplasm</location>
    </subcellularLocation>
</comment>
<evidence type="ECO:0000313" key="11">
    <source>
        <dbReference type="EMBL" id="KAA0874753.1"/>
    </source>
</evidence>
<dbReference type="GO" id="GO:0009001">
    <property type="term" value="F:serine O-acetyltransferase activity"/>
    <property type="evidence" value="ECO:0007669"/>
    <property type="project" value="UniProtKB-EC"/>
</dbReference>
<evidence type="ECO:0000256" key="5">
    <source>
        <dbReference type="ARBA" id="ARBA00022605"/>
    </source>
</evidence>
<accession>A0A5A9W2H5</accession>
<evidence type="ECO:0000256" key="1">
    <source>
        <dbReference type="ARBA" id="ARBA00004496"/>
    </source>
</evidence>
<evidence type="ECO:0000256" key="6">
    <source>
        <dbReference type="ARBA" id="ARBA00022679"/>
    </source>
</evidence>
<evidence type="ECO:0000256" key="10">
    <source>
        <dbReference type="SAM" id="MobiDB-lite"/>
    </source>
</evidence>
<evidence type="ECO:0000256" key="9">
    <source>
        <dbReference type="ARBA" id="ARBA00049486"/>
    </source>
</evidence>
<comment type="catalytic activity">
    <reaction evidence="9">
        <text>L-serine + acetyl-CoA = O-acetyl-L-serine + CoA</text>
        <dbReference type="Rhea" id="RHEA:24560"/>
        <dbReference type="ChEBI" id="CHEBI:33384"/>
        <dbReference type="ChEBI" id="CHEBI:57287"/>
        <dbReference type="ChEBI" id="CHEBI:57288"/>
        <dbReference type="ChEBI" id="CHEBI:58340"/>
        <dbReference type="EC" id="2.3.1.30"/>
    </reaction>
</comment>
<dbReference type="Gene3D" id="2.160.10.10">
    <property type="entry name" value="Hexapeptide repeat proteins"/>
    <property type="match status" value="1"/>
</dbReference>
<organism evidence="11 12">
    <name type="scientific">Nitrincola tapanii</name>
    <dbReference type="NCBI Taxonomy" id="1708751"/>
    <lineage>
        <taxon>Bacteria</taxon>
        <taxon>Pseudomonadati</taxon>
        <taxon>Pseudomonadota</taxon>
        <taxon>Gammaproteobacteria</taxon>
        <taxon>Oceanospirillales</taxon>
        <taxon>Oceanospirillaceae</taxon>
        <taxon>Nitrincola</taxon>
    </lineage>
</organism>
<evidence type="ECO:0000256" key="8">
    <source>
        <dbReference type="ARBA" id="ARBA00023315"/>
    </source>
</evidence>
<dbReference type="CDD" id="cd03354">
    <property type="entry name" value="LbH_SAT"/>
    <property type="match status" value="1"/>
</dbReference>
<comment type="similarity">
    <text evidence="2">Belongs to the transferase hexapeptide repeat family.</text>
</comment>
<reference evidence="11 12" key="1">
    <citation type="submission" date="2019-03" db="EMBL/GenBank/DDBJ databases">
        <title>Nitrincola sp. nov. isolated from an Indian soda lake.</title>
        <authorList>
            <person name="Joshi A."/>
            <person name="Thite S.V."/>
            <person name="Joseph N."/>
            <person name="Dhotre D."/>
            <person name="Moorthy M."/>
            <person name="Shouche Y.S."/>
        </authorList>
    </citation>
    <scope>NUCLEOTIDE SEQUENCE [LARGE SCALE GENOMIC DNA]</scope>
    <source>
        <strain evidence="11 12">MEB193</strain>
    </source>
</reference>
<gene>
    <name evidence="11" type="primary">cysE</name>
    <name evidence="11" type="ORF">E1H14_08015</name>
</gene>
<dbReference type="Proteomes" id="UP000325302">
    <property type="component" value="Unassembled WGS sequence"/>
</dbReference>
<dbReference type="InterPro" id="IPR011004">
    <property type="entry name" value="Trimer_LpxA-like_sf"/>
</dbReference>
<protein>
    <recommendedName>
        <fullName evidence="3">serine O-acetyltransferase</fullName>
        <ecNumber evidence="3">2.3.1.30</ecNumber>
    </recommendedName>
</protein>